<feature type="domain" description="B box-type" evidence="3">
    <location>
        <begin position="10"/>
        <end position="55"/>
    </location>
</feature>
<evidence type="ECO:0000313" key="4">
    <source>
        <dbReference type="Proteomes" id="UP000694844"/>
    </source>
</evidence>
<dbReference type="PANTHER" id="PTHR25462:SF296">
    <property type="entry name" value="MEIOTIC P26, ISOFORM F"/>
    <property type="match status" value="1"/>
</dbReference>
<evidence type="ECO:0000256" key="1">
    <source>
        <dbReference type="PROSITE-ProRule" id="PRU00024"/>
    </source>
</evidence>
<evidence type="ECO:0000313" key="5">
    <source>
        <dbReference type="RefSeq" id="XP_022327459.1"/>
    </source>
</evidence>
<dbReference type="AlphaFoldDB" id="A0A8B8DIP3"/>
<keyword evidence="1" id="KW-0479">Metal-binding</keyword>
<dbReference type="GeneID" id="111126848"/>
<dbReference type="OrthoDB" id="10039644at2759"/>
<keyword evidence="1" id="KW-0863">Zinc-finger</keyword>
<dbReference type="KEGG" id="cvn:111126848"/>
<dbReference type="GO" id="GO:0061630">
    <property type="term" value="F:ubiquitin protein ligase activity"/>
    <property type="evidence" value="ECO:0007669"/>
    <property type="project" value="TreeGrafter"/>
</dbReference>
<proteinExistence type="predicted"/>
<feature type="domain" description="B box-type" evidence="3">
    <location>
        <begin position="61"/>
        <end position="102"/>
    </location>
</feature>
<dbReference type="RefSeq" id="XP_022327459.1">
    <property type="nucleotide sequence ID" value="XM_022471751.1"/>
</dbReference>
<dbReference type="InterPro" id="IPR000315">
    <property type="entry name" value="Znf_B-box"/>
</dbReference>
<keyword evidence="4" id="KW-1185">Reference proteome</keyword>
<reference evidence="5" key="1">
    <citation type="submission" date="2025-08" db="UniProtKB">
        <authorList>
            <consortium name="RefSeq"/>
        </authorList>
    </citation>
    <scope>IDENTIFICATION</scope>
    <source>
        <tissue evidence="5">Whole sample</tissue>
    </source>
</reference>
<dbReference type="SUPFAM" id="SSF101898">
    <property type="entry name" value="NHL repeat"/>
    <property type="match status" value="1"/>
</dbReference>
<dbReference type="Gene3D" id="2.120.10.30">
    <property type="entry name" value="TolB, C-terminal domain"/>
    <property type="match status" value="1"/>
</dbReference>
<dbReference type="SMART" id="SM00336">
    <property type="entry name" value="BBOX"/>
    <property type="match status" value="2"/>
</dbReference>
<organism evidence="4 5">
    <name type="scientific">Crassostrea virginica</name>
    <name type="common">Eastern oyster</name>
    <dbReference type="NCBI Taxonomy" id="6565"/>
    <lineage>
        <taxon>Eukaryota</taxon>
        <taxon>Metazoa</taxon>
        <taxon>Spiralia</taxon>
        <taxon>Lophotrochozoa</taxon>
        <taxon>Mollusca</taxon>
        <taxon>Bivalvia</taxon>
        <taxon>Autobranchia</taxon>
        <taxon>Pteriomorphia</taxon>
        <taxon>Ostreida</taxon>
        <taxon>Ostreoidea</taxon>
        <taxon>Ostreidae</taxon>
        <taxon>Crassostrea</taxon>
    </lineage>
</organism>
<feature type="coiled-coil region" evidence="2">
    <location>
        <begin position="166"/>
        <end position="211"/>
    </location>
</feature>
<gene>
    <name evidence="5" type="primary">LOC111126848</name>
</gene>
<dbReference type="PROSITE" id="PS50119">
    <property type="entry name" value="ZF_BBOX"/>
    <property type="match status" value="2"/>
</dbReference>
<dbReference type="GO" id="GO:0008270">
    <property type="term" value="F:zinc ion binding"/>
    <property type="evidence" value="ECO:0007669"/>
    <property type="project" value="UniProtKB-KW"/>
</dbReference>
<keyword evidence="2" id="KW-0175">Coiled coil</keyword>
<dbReference type="CDD" id="cd19756">
    <property type="entry name" value="Bbox2"/>
    <property type="match status" value="1"/>
</dbReference>
<accession>A0A8B8DIP3</accession>
<dbReference type="Proteomes" id="UP000694844">
    <property type="component" value="Chromosome 3"/>
</dbReference>
<dbReference type="PANTHER" id="PTHR25462">
    <property type="entry name" value="BONUS, ISOFORM C-RELATED"/>
    <property type="match status" value="1"/>
</dbReference>
<dbReference type="Gene3D" id="3.30.160.60">
    <property type="entry name" value="Classic Zinc Finger"/>
    <property type="match status" value="1"/>
</dbReference>
<name>A0A8B8DIP3_CRAVI</name>
<dbReference type="InterPro" id="IPR011042">
    <property type="entry name" value="6-blade_b-propeller_TolB-like"/>
</dbReference>
<evidence type="ECO:0000259" key="3">
    <source>
        <dbReference type="PROSITE" id="PS50119"/>
    </source>
</evidence>
<keyword evidence="1" id="KW-0862">Zinc</keyword>
<protein>
    <submittedName>
        <fullName evidence="5">Uncharacterized protein LOC111126848</fullName>
    </submittedName>
</protein>
<evidence type="ECO:0000256" key="2">
    <source>
        <dbReference type="SAM" id="Coils"/>
    </source>
</evidence>
<sequence length="552" mass="62948">MAAKEDLDCQEIVKCDLCETPVSFYCRRCVVNLCDPCVLVHVRVKSEFGHDIIDFSSKDENDLCFCDAHPKHNCSAYCKTCDVVICILCISLKHKSHEITELSGDIELFKCFVNEKNRLRSFKLQLEPIRNHITKQMTSLSSFYQKRKKDVTTRGETWHTVVDKTVKKLHKELDDMKKENKAELLKQRRDIEELIGKIDEIIRKATELQRSNNTVEMRAFRSVIEGQETIKEIKQCTYPSFCACMIDEDYLLTYFGYIEKIHEQKILLPQMELKFDIASHRKLLDVPVVSSTIDSSFPCDEKYKGSLYSMAVSGDKIWMAGYSNELKMFDLHGNLLRTVNIACHGLYICMVNAQVVFSDILNNAVKKVTDDGTVITVLSLGDWLPYGITCNVSGDLLVCLRKDDQSKVVRYSTTGTVLQEIQYDSHFQPLYQWAWYIAENVNGDVVVSDFKKKMIIAVDSLGMPRYSYSGNKRSSDLTSIATDSVGNVIVTDFHDNAIHMLNQDGRFLRYIVPSGAGIDKPRAVCMISDDDLIVGEYMTGLAKIIKLMEKQT</sequence>
<dbReference type="InterPro" id="IPR047153">
    <property type="entry name" value="TRIM45/56/19-like"/>
</dbReference>
<dbReference type="SUPFAM" id="SSF57845">
    <property type="entry name" value="B-box zinc-binding domain"/>
    <property type="match status" value="1"/>
</dbReference>